<name>A0A660KNI0_9ROSI</name>
<protein>
    <recommendedName>
        <fullName evidence="4">RNase H type-1 domain-containing protein</fullName>
    </recommendedName>
</protein>
<sequence>MAEFELASSSDEKERAPTGSMGKVSWQAPSNGVYKPNWDAALNPPSERFGIGSGGCGGSGGCANTTVLQRSWIGKDAKVLLLTFAHWEVQYVSRDTNFAAHNLAKFLIVSWRLFRDRAICSNSLID</sequence>
<proteinExistence type="predicted"/>
<dbReference type="AlphaFoldDB" id="A0A660KNI0"/>
<gene>
    <name evidence="2" type="ORF">FH972_010492</name>
</gene>
<evidence type="ECO:0000256" key="1">
    <source>
        <dbReference type="SAM" id="MobiDB-lite"/>
    </source>
</evidence>
<evidence type="ECO:0000313" key="2">
    <source>
        <dbReference type="EMBL" id="KAE8037942.1"/>
    </source>
</evidence>
<dbReference type="Proteomes" id="UP000327013">
    <property type="component" value="Chromosome 4"/>
</dbReference>
<accession>A0A660KNI0</accession>
<feature type="region of interest" description="Disordered" evidence="1">
    <location>
        <begin position="1"/>
        <end position="24"/>
    </location>
</feature>
<reference evidence="2 3" key="1">
    <citation type="submission" date="2019-06" db="EMBL/GenBank/DDBJ databases">
        <title>A chromosomal-level reference genome of Carpinus fangiana (Coryloideae, Betulaceae).</title>
        <authorList>
            <person name="Yang X."/>
            <person name="Wang Z."/>
            <person name="Zhang L."/>
            <person name="Hao G."/>
            <person name="Liu J."/>
            <person name="Yang Y."/>
        </authorList>
    </citation>
    <scope>NUCLEOTIDE SEQUENCE [LARGE SCALE GENOMIC DNA]</scope>
    <source>
        <strain evidence="2">Cfa_2016G</strain>
        <tissue evidence="2">Leaf</tissue>
    </source>
</reference>
<evidence type="ECO:0008006" key="4">
    <source>
        <dbReference type="Google" id="ProtNLM"/>
    </source>
</evidence>
<keyword evidence="3" id="KW-1185">Reference proteome</keyword>
<evidence type="ECO:0000313" key="3">
    <source>
        <dbReference type="Proteomes" id="UP000327013"/>
    </source>
</evidence>
<dbReference type="EMBL" id="CM017324">
    <property type="protein sequence ID" value="KAE8037942.1"/>
    <property type="molecule type" value="Genomic_DNA"/>
</dbReference>
<organism evidence="2 3">
    <name type="scientific">Carpinus fangiana</name>
    <dbReference type="NCBI Taxonomy" id="176857"/>
    <lineage>
        <taxon>Eukaryota</taxon>
        <taxon>Viridiplantae</taxon>
        <taxon>Streptophyta</taxon>
        <taxon>Embryophyta</taxon>
        <taxon>Tracheophyta</taxon>
        <taxon>Spermatophyta</taxon>
        <taxon>Magnoliopsida</taxon>
        <taxon>eudicotyledons</taxon>
        <taxon>Gunneridae</taxon>
        <taxon>Pentapetalae</taxon>
        <taxon>rosids</taxon>
        <taxon>fabids</taxon>
        <taxon>Fagales</taxon>
        <taxon>Betulaceae</taxon>
        <taxon>Carpinus</taxon>
    </lineage>
</organism>